<keyword evidence="16" id="KW-1185">Reference proteome</keyword>
<keyword evidence="7" id="KW-0571">Peptide transport</keyword>
<evidence type="ECO:0000256" key="9">
    <source>
        <dbReference type="ARBA" id="ARBA00022989"/>
    </source>
</evidence>
<evidence type="ECO:0000256" key="1">
    <source>
        <dbReference type="ARBA" id="ARBA00004127"/>
    </source>
</evidence>
<dbReference type="Pfam" id="PF00664">
    <property type="entry name" value="ABC_membrane"/>
    <property type="match status" value="2"/>
</dbReference>
<feature type="domain" description="ABC transporter" evidence="13">
    <location>
        <begin position="301"/>
        <end position="536"/>
    </location>
</feature>
<evidence type="ECO:0000256" key="3">
    <source>
        <dbReference type="ARBA" id="ARBA00022448"/>
    </source>
</evidence>
<dbReference type="GO" id="GO:0015421">
    <property type="term" value="F:ABC-type oligopeptide transporter activity"/>
    <property type="evidence" value="ECO:0007669"/>
    <property type="project" value="TreeGrafter"/>
</dbReference>
<organism evidence="15 16">
    <name type="scientific">Ameiurus melas</name>
    <name type="common">Black bullhead</name>
    <name type="synonym">Silurus melas</name>
    <dbReference type="NCBI Taxonomy" id="219545"/>
    <lineage>
        <taxon>Eukaryota</taxon>
        <taxon>Metazoa</taxon>
        <taxon>Chordata</taxon>
        <taxon>Craniata</taxon>
        <taxon>Vertebrata</taxon>
        <taxon>Euteleostomi</taxon>
        <taxon>Actinopterygii</taxon>
        <taxon>Neopterygii</taxon>
        <taxon>Teleostei</taxon>
        <taxon>Ostariophysi</taxon>
        <taxon>Siluriformes</taxon>
        <taxon>Ictaluridae</taxon>
        <taxon>Ameiurus</taxon>
    </lineage>
</organism>
<keyword evidence="5" id="KW-0547">Nucleotide-binding</keyword>
<proteinExistence type="inferred from homology"/>
<evidence type="ECO:0000259" key="14">
    <source>
        <dbReference type="PROSITE" id="PS50929"/>
    </source>
</evidence>
<evidence type="ECO:0000259" key="13">
    <source>
        <dbReference type="PROSITE" id="PS50893"/>
    </source>
</evidence>
<feature type="transmembrane region" description="Helical" evidence="12">
    <location>
        <begin position="72"/>
        <end position="101"/>
    </location>
</feature>
<evidence type="ECO:0000313" key="16">
    <source>
        <dbReference type="Proteomes" id="UP000593565"/>
    </source>
</evidence>
<dbReference type="InterPro" id="IPR017871">
    <property type="entry name" value="ABC_transporter-like_CS"/>
</dbReference>
<feature type="domain" description="ABC transmembrane type-1" evidence="14">
    <location>
        <begin position="38"/>
        <end position="268"/>
    </location>
</feature>
<keyword evidence="9 12" id="KW-1133">Transmembrane helix</keyword>
<keyword evidence="11" id="KW-0175">Coiled coil</keyword>
<evidence type="ECO:0000313" key="15">
    <source>
        <dbReference type="EMBL" id="KAF4084982.1"/>
    </source>
</evidence>
<dbReference type="SMART" id="SM00382">
    <property type="entry name" value="AAA"/>
    <property type="match status" value="1"/>
</dbReference>
<dbReference type="InterPro" id="IPR027417">
    <property type="entry name" value="P-loop_NTPase"/>
</dbReference>
<comment type="caution">
    <text evidence="15">The sequence shown here is derived from an EMBL/GenBank/DDBJ whole genome shotgun (WGS) entry which is preliminary data.</text>
</comment>
<dbReference type="SUPFAM" id="SSF90123">
    <property type="entry name" value="ABC transporter transmembrane region"/>
    <property type="match status" value="1"/>
</dbReference>
<dbReference type="InterPro" id="IPR003593">
    <property type="entry name" value="AAA+_ATPase"/>
</dbReference>
<keyword evidence="10 12" id="KW-0472">Membrane</keyword>
<dbReference type="SUPFAM" id="SSF52540">
    <property type="entry name" value="P-loop containing nucleoside triphosphate hydrolases"/>
    <property type="match status" value="1"/>
</dbReference>
<evidence type="ECO:0000256" key="7">
    <source>
        <dbReference type="ARBA" id="ARBA00022856"/>
    </source>
</evidence>
<protein>
    <submittedName>
        <fullName evidence="15">Uncharacterized protein</fullName>
    </submittedName>
</protein>
<dbReference type="EMBL" id="JAAGNN010000009">
    <property type="protein sequence ID" value="KAF4084982.1"/>
    <property type="molecule type" value="Genomic_DNA"/>
</dbReference>
<evidence type="ECO:0000256" key="2">
    <source>
        <dbReference type="ARBA" id="ARBA00006493"/>
    </source>
</evidence>
<keyword evidence="7" id="KW-0653">Protein transport</keyword>
<name>A0A7J6AQ10_AMEME</name>
<evidence type="ECO:0000256" key="6">
    <source>
        <dbReference type="ARBA" id="ARBA00022840"/>
    </source>
</evidence>
<dbReference type="Proteomes" id="UP000593565">
    <property type="component" value="Unassembled WGS sequence"/>
</dbReference>
<dbReference type="PROSITE" id="PS00211">
    <property type="entry name" value="ABC_TRANSPORTER_1"/>
    <property type="match status" value="1"/>
</dbReference>
<dbReference type="PANTHER" id="PTHR43394">
    <property type="entry name" value="ATP-DEPENDENT PERMEASE MDL1, MITOCHONDRIAL"/>
    <property type="match status" value="1"/>
</dbReference>
<dbReference type="GO" id="GO:0005524">
    <property type="term" value="F:ATP binding"/>
    <property type="evidence" value="ECO:0007669"/>
    <property type="project" value="UniProtKB-KW"/>
</dbReference>
<dbReference type="PROSITE" id="PS50929">
    <property type="entry name" value="ABC_TM1F"/>
    <property type="match status" value="1"/>
</dbReference>
<keyword evidence="4 12" id="KW-0812">Transmembrane</keyword>
<comment type="similarity">
    <text evidence="2">Belongs to the ABC transporter superfamily. ABCB family. MHC peptide exporter (TC 3.A.1.209) subfamily.</text>
</comment>
<evidence type="ECO:0000256" key="8">
    <source>
        <dbReference type="ARBA" id="ARBA00022967"/>
    </source>
</evidence>
<evidence type="ECO:0000256" key="10">
    <source>
        <dbReference type="ARBA" id="ARBA00023136"/>
    </source>
</evidence>
<sequence>MWDKAFPSKKVKKEQEAKVLLMRVIHYSKPDCLHLGSAFFFLILAALFESGIPYYVGKIIDGLSGEYKHDNFLWAIACMSFYSFGSSMFSGLRGGMFMCSLSRLNKRIRHMLFQNLIKQDICFFEENKPGDNDSDAHFFFYHYSIHYQKTSRELQDCMAEIEQLASSAIRSIKTVRSFRAEAQELKRYQEALDRKLKILKRKGIFSAVHLLLRRCLTVSLRVAMLLLGRRLIISGQLSSGSLLAFVLYQKDMLTNMRQLVYVYGDILNTVWSAEKVFTLLDRKPNMREAGEWIPEKLEGRITFDNVTLSYPSRPEWKALKSVNIELSPGKMTALVGPSGGGKTSCVSLLQRFYEPQQGNVLLDGAPLNEYQHQYLCSQIAAVSQNPVLFSGSVKYNIAYGLRDCTIKRVEEAAKKANAHDFICRLDKGYDTDVGESGGQLSSGQKQCIAIARVLIRNPKILILDEATSNLDINTQHAVQEVLSGSKGQTMLVVAHRLQTIERADHIIFMEDGTVMEQGTHEQLMDKRGRYFQLREKLFAVDSDQD</sequence>
<dbReference type="AlphaFoldDB" id="A0A7J6AQ10"/>
<feature type="transmembrane region" description="Helical" evidence="12">
    <location>
        <begin position="231"/>
        <end position="248"/>
    </location>
</feature>
<dbReference type="Pfam" id="PF00005">
    <property type="entry name" value="ABC_tran"/>
    <property type="match status" value="1"/>
</dbReference>
<evidence type="ECO:0000256" key="12">
    <source>
        <dbReference type="SAM" id="Phobius"/>
    </source>
</evidence>
<dbReference type="FunFam" id="3.40.50.300:FF:000140">
    <property type="entry name" value="Lipid A export ATP-binding/permease protein MsbA"/>
    <property type="match status" value="1"/>
</dbReference>
<evidence type="ECO:0000256" key="5">
    <source>
        <dbReference type="ARBA" id="ARBA00022741"/>
    </source>
</evidence>
<dbReference type="GO" id="GO:0016887">
    <property type="term" value="F:ATP hydrolysis activity"/>
    <property type="evidence" value="ECO:0007669"/>
    <property type="project" value="InterPro"/>
</dbReference>
<dbReference type="PROSITE" id="PS50893">
    <property type="entry name" value="ABC_TRANSPORTER_2"/>
    <property type="match status" value="1"/>
</dbReference>
<keyword evidence="6" id="KW-0067">ATP-binding</keyword>
<dbReference type="PANTHER" id="PTHR43394:SF14">
    <property type="entry name" value="TRANSPORTER 2, ATP BINDING CASSETTE SUBFAMILY B"/>
    <property type="match status" value="1"/>
</dbReference>
<feature type="transmembrane region" description="Helical" evidence="12">
    <location>
        <begin position="32"/>
        <end position="52"/>
    </location>
</feature>
<dbReference type="InterPro" id="IPR039421">
    <property type="entry name" value="Type_1_exporter"/>
</dbReference>
<dbReference type="GO" id="GO:0016020">
    <property type="term" value="C:membrane"/>
    <property type="evidence" value="ECO:0007669"/>
    <property type="project" value="InterPro"/>
</dbReference>
<keyword evidence="3" id="KW-0813">Transport</keyword>
<comment type="subcellular location">
    <subcellularLocation>
        <location evidence="1">Endomembrane system</location>
        <topology evidence="1">Multi-pass membrane protein</topology>
    </subcellularLocation>
</comment>
<evidence type="ECO:0000256" key="11">
    <source>
        <dbReference type="SAM" id="Coils"/>
    </source>
</evidence>
<dbReference type="GO" id="GO:0012505">
    <property type="term" value="C:endomembrane system"/>
    <property type="evidence" value="ECO:0007669"/>
    <property type="project" value="UniProtKB-SubCell"/>
</dbReference>
<dbReference type="InterPro" id="IPR036640">
    <property type="entry name" value="ABC1_TM_sf"/>
</dbReference>
<evidence type="ECO:0000256" key="4">
    <source>
        <dbReference type="ARBA" id="ARBA00022692"/>
    </source>
</evidence>
<accession>A0A7J6AQ10</accession>
<dbReference type="InterPro" id="IPR003439">
    <property type="entry name" value="ABC_transporter-like_ATP-bd"/>
</dbReference>
<dbReference type="Gene3D" id="1.20.1560.10">
    <property type="entry name" value="ABC transporter type 1, transmembrane domain"/>
    <property type="match status" value="2"/>
</dbReference>
<gene>
    <name evidence="15" type="ORF">AMELA_G00112220</name>
</gene>
<feature type="coiled-coil region" evidence="11">
    <location>
        <begin position="147"/>
        <end position="202"/>
    </location>
</feature>
<reference evidence="15 16" key="1">
    <citation type="submission" date="2020-02" db="EMBL/GenBank/DDBJ databases">
        <title>A chromosome-scale genome assembly of the black bullhead catfish (Ameiurus melas).</title>
        <authorList>
            <person name="Wen M."/>
            <person name="Zham M."/>
            <person name="Cabau C."/>
            <person name="Klopp C."/>
            <person name="Donnadieu C."/>
            <person name="Roques C."/>
            <person name="Bouchez O."/>
            <person name="Lampietro C."/>
            <person name="Jouanno E."/>
            <person name="Herpin A."/>
            <person name="Louis A."/>
            <person name="Berthelot C."/>
            <person name="Parey E."/>
            <person name="Roest-Crollius H."/>
            <person name="Braasch I."/>
            <person name="Postlethwait J."/>
            <person name="Robinson-Rechavi M."/>
            <person name="Echchiki A."/>
            <person name="Begum T."/>
            <person name="Montfort J."/>
            <person name="Schartl M."/>
            <person name="Bobe J."/>
            <person name="Guiguen Y."/>
        </authorList>
    </citation>
    <scope>NUCLEOTIDE SEQUENCE [LARGE SCALE GENOMIC DNA]</scope>
    <source>
        <strain evidence="15">M_S1</strain>
        <tissue evidence="15">Blood</tissue>
    </source>
</reference>
<dbReference type="Gene3D" id="3.40.50.300">
    <property type="entry name" value="P-loop containing nucleotide triphosphate hydrolases"/>
    <property type="match status" value="1"/>
</dbReference>
<dbReference type="InterPro" id="IPR011527">
    <property type="entry name" value="ABC1_TM_dom"/>
</dbReference>
<keyword evidence="8" id="KW-1278">Translocase</keyword>